<dbReference type="Gene3D" id="3.30.70.100">
    <property type="match status" value="1"/>
</dbReference>
<dbReference type="EMBL" id="LRBG01000009">
    <property type="protein sequence ID" value="KXU88248.1"/>
    <property type="molecule type" value="Genomic_DNA"/>
</dbReference>
<proteinExistence type="predicted"/>
<organism evidence="1 2">
    <name type="scientific">Paraburkholderia monticola</name>
    <dbReference type="NCBI Taxonomy" id="1399968"/>
    <lineage>
        <taxon>Bacteria</taxon>
        <taxon>Pseudomonadati</taxon>
        <taxon>Pseudomonadota</taxon>
        <taxon>Betaproteobacteria</taxon>
        <taxon>Burkholderiales</taxon>
        <taxon>Burkholderiaceae</taxon>
        <taxon>Paraburkholderia</taxon>
    </lineage>
</organism>
<comment type="caution">
    <text evidence="1">The sequence shown here is derived from an EMBL/GenBank/DDBJ whole genome shotgun (WGS) entry which is preliminary data.</text>
</comment>
<keyword evidence="2" id="KW-1185">Reference proteome</keyword>
<accession>A0A149PTA1</accession>
<dbReference type="RefSeq" id="WP_062128034.1">
    <property type="nucleotide sequence ID" value="NZ_LRBG01000009.1"/>
</dbReference>
<dbReference type="NCBIfam" id="TIGR02118">
    <property type="entry name" value="EthD family reductase"/>
    <property type="match status" value="1"/>
</dbReference>
<dbReference type="InterPro" id="IPR009799">
    <property type="entry name" value="EthD_dom"/>
</dbReference>
<evidence type="ECO:0000313" key="2">
    <source>
        <dbReference type="Proteomes" id="UP000075613"/>
    </source>
</evidence>
<dbReference type="InterPro" id="IPR011008">
    <property type="entry name" value="Dimeric_a/b-barrel"/>
</dbReference>
<dbReference type="SUPFAM" id="SSF54909">
    <property type="entry name" value="Dimeric alpha+beta barrel"/>
    <property type="match status" value="1"/>
</dbReference>
<dbReference type="GO" id="GO:0016491">
    <property type="term" value="F:oxidoreductase activity"/>
    <property type="evidence" value="ECO:0007669"/>
    <property type="project" value="InterPro"/>
</dbReference>
<reference evidence="1 2" key="1">
    <citation type="journal article" date="2015" name="Int. J. Syst. Evol. Microbiol.">
        <title>Burkholderia monticola sp. nov., isolated from mountain soil.</title>
        <authorList>
            <person name="Baek I."/>
            <person name="Seo B."/>
            <person name="Lee I."/>
            <person name="Yi H."/>
            <person name="Chun J."/>
        </authorList>
    </citation>
    <scope>NUCLEOTIDE SEQUENCE [LARGE SCALE GENOMIC DNA]</scope>
    <source>
        <strain evidence="1 2">JC2948</strain>
    </source>
</reference>
<sequence length="234" mass="25496">MQVCLFLTGTSDARRLLTDTPALRGAATQVAGLRKLIVHEPIAGQVDAHIATADAPSCVLQWYFDGLAPLEAALEPDGSIMQALHAANREAAISPRALTQQVMAVRTYTPPHATSAHENAPRCTYLVAYEGVAQDFNAWLTHYLAHHPPLMLQLPALRELEIYTRIDSRSGLPFAHASAMQRNKVVFDDASALTDALASPVRDAMRRDFHALPPYSGATPHFAMRSIYGNLAAY</sequence>
<gene>
    <name evidence="1" type="ORF">CI15_12105</name>
</gene>
<dbReference type="Proteomes" id="UP000075613">
    <property type="component" value="Unassembled WGS sequence"/>
</dbReference>
<dbReference type="AlphaFoldDB" id="A0A149PTA1"/>
<dbReference type="OrthoDB" id="8687889at2"/>
<dbReference type="STRING" id="1399968.CI15_12105"/>
<name>A0A149PTA1_9BURK</name>
<evidence type="ECO:0000313" key="1">
    <source>
        <dbReference type="EMBL" id="KXU88248.1"/>
    </source>
</evidence>
<protein>
    <submittedName>
        <fullName evidence="1">Ethyl tert-butyl ether degradation protein EthD</fullName>
    </submittedName>
</protein>